<dbReference type="GO" id="GO:0043153">
    <property type="term" value="P:entrainment of circadian clock by photoperiod"/>
    <property type="evidence" value="ECO:0007669"/>
    <property type="project" value="TreeGrafter"/>
</dbReference>
<evidence type="ECO:0000259" key="8">
    <source>
        <dbReference type="PROSITE" id="PS50112"/>
    </source>
</evidence>
<dbReference type="AlphaFoldDB" id="A0A8J2HP48"/>
<dbReference type="GO" id="GO:0005737">
    <property type="term" value="C:cytoplasm"/>
    <property type="evidence" value="ECO:0007669"/>
    <property type="project" value="TreeGrafter"/>
</dbReference>
<dbReference type="PANTHER" id="PTHR11269">
    <property type="entry name" value="PERIOD CIRCADIAN PROTEIN"/>
    <property type="match status" value="1"/>
</dbReference>
<dbReference type="GO" id="GO:0005634">
    <property type="term" value="C:nucleus"/>
    <property type="evidence" value="ECO:0007669"/>
    <property type="project" value="UniProtKB-SubCell"/>
</dbReference>
<dbReference type="GO" id="GO:0001222">
    <property type="term" value="F:transcription corepressor binding"/>
    <property type="evidence" value="ECO:0007669"/>
    <property type="project" value="TreeGrafter"/>
</dbReference>
<dbReference type="OrthoDB" id="7788983at2759"/>
<dbReference type="InterPro" id="IPR000014">
    <property type="entry name" value="PAS"/>
</dbReference>
<evidence type="ECO:0000256" key="7">
    <source>
        <dbReference type="SAM" id="MobiDB-lite"/>
    </source>
</evidence>
<evidence type="ECO:0000256" key="4">
    <source>
        <dbReference type="ARBA" id="ARBA00023108"/>
    </source>
</evidence>
<comment type="subcellular location">
    <subcellularLocation>
        <location evidence="1">Nucleus</location>
    </subcellularLocation>
</comment>
<dbReference type="GO" id="GO:0032922">
    <property type="term" value="P:circadian regulation of gene expression"/>
    <property type="evidence" value="ECO:0007669"/>
    <property type="project" value="TreeGrafter"/>
</dbReference>
<dbReference type="EMBL" id="CAJNRD030001123">
    <property type="protein sequence ID" value="CAG5103465.1"/>
    <property type="molecule type" value="Genomic_DNA"/>
</dbReference>
<dbReference type="SUPFAM" id="SSF55785">
    <property type="entry name" value="PYP-like sensor domain (PAS domain)"/>
    <property type="match status" value="2"/>
</dbReference>
<dbReference type="Proteomes" id="UP000786811">
    <property type="component" value="Unassembled WGS sequence"/>
</dbReference>
<evidence type="ECO:0000256" key="5">
    <source>
        <dbReference type="ARBA" id="ARBA00023242"/>
    </source>
</evidence>
<keyword evidence="4" id="KW-0090">Biological rhythms</keyword>
<comment type="caution">
    <text evidence="9">The sequence shown here is derived from an EMBL/GenBank/DDBJ whole genome shotgun (WGS) entry which is preliminary data.</text>
</comment>
<feature type="compositionally biased region" description="Basic residues" evidence="7">
    <location>
        <begin position="62"/>
        <end position="75"/>
    </location>
</feature>
<dbReference type="GO" id="GO:0000976">
    <property type="term" value="F:transcription cis-regulatory region binding"/>
    <property type="evidence" value="ECO:0007669"/>
    <property type="project" value="TreeGrafter"/>
</dbReference>
<dbReference type="Gene3D" id="3.30.450.20">
    <property type="entry name" value="PAS domain"/>
    <property type="match status" value="2"/>
</dbReference>
<evidence type="ECO:0000256" key="1">
    <source>
        <dbReference type="ARBA" id="ARBA00004123"/>
    </source>
</evidence>
<dbReference type="SMART" id="SM00091">
    <property type="entry name" value="PAS"/>
    <property type="match status" value="2"/>
</dbReference>
<keyword evidence="2" id="KW-0597">Phosphoprotein</keyword>
<reference evidence="9" key="1">
    <citation type="submission" date="2021-04" db="EMBL/GenBank/DDBJ databases">
        <authorList>
            <person name="Chebbi M.A.C M."/>
        </authorList>
    </citation>
    <scope>NUCLEOTIDE SEQUENCE</scope>
</reference>
<evidence type="ECO:0000256" key="3">
    <source>
        <dbReference type="ARBA" id="ARBA00022737"/>
    </source>
</evidence>
<evidence type="ECO:0000313" key="10">
    <source>
        <dbReference type="Proteomes" id="UP000786811"/>
    </source>
</evidence>
<dbReference type="InterPro" id="IPR001610">
    <property type="entry name" value="PAC"/>
</dbReference>
<proteinExistence type="predicted"/>
<dbReference type="GO" id="GO:0000122">
    <property type="term" value="P:negative regulation of transcription by RNA polymerase II"/>
    <property type="evidence" value="ECO:0007669"/>
    <property type="project" value="TreeGrafter"/>
</dbReference>
<evidence type="ECO:0000256" key="2">
    <source>
        <dbReference type="ARBA" id="ARBA00022553"/>
    </source>
</evidence>
<sequence>MSNDNAKVSDSGYTNTNENSQSQRRSGSSLSRNSNRSESSGYCGGRPSNSGIRNEACPQPINKKKVKDYKKKKSKTTTPVKSASQQTKNGLYTVVSNALDQKLEKSEDVGNVELMDATDLGEPKGDSKLIIPEREIGSHINSLDNIGPNLNDGFYMVVSLIDGIILYSSASLQKVLGYPKGSCINSFLIDLVHPNNRGLLTEKVAERVFLSSSDIRKENVKEQEISFFCYLRCYTNNVQPVDASNLKNNSSNKFSEAINNNNHPTSIPTYLPFYMSLRLNKNHSELPDTDKTIASFASSFTTRHNTNCRLSHVDDEVLYYFGYLPQDMLSQSICDYYHPEDMPIIKEIYKTIIRNSGAAFKSKPYRFIIKNGEYVLLETEWSAFINPWTKKIDFIVGQHRVVRGPVNINIFDDSYRQLSGSMTNIITDKFTEEVLIKSKIIEGEICALLAEKIQTSSTTNYDLTIKSKDIASIIENITNDHIKLSLPTFGASVMDLDDRRFLVNIIIRLNFHFLHFTYFVLNVV</sequence>
<dbReference type="InterPro" id="IPR050760">
    <property type="entry name" value="Period_circadian_regulator"/>
</dbReference>
<name>A0A8J2HP48_COTCN</name>
<feature type="compositionally biased region" description="Polar residues" evidence="7">
    <location>
        <begin position="1"/>
        <end position="16"/>
    </location>
</feature>
<keyword evidence="3" id="KW-0677">Repeat</keyword>
<evidence type="ECO:0000313" key="9">
    <source>
        <dbReference type="EMBL" id="CAG5103465.1"/>
    </source>
</evidence>
<evidence type="ECO:0000256" key="6">
    <source>
        <dbReference type="ARBA" id="ARBA00040849"/>
    </source>
</evidence>
<feature type="domain" description="PAS" evidence="8">
    <location>
        <begin position="162"/>
        <end position="212"/>
    </location>
</feature>
<feature type="compositionally biased region" description="Low complexity" evidence="7">
    <location>
        <begin position="17"/>
        <end position="41"/>
    </location>
</feature>
<keyword evidence="5" id="KW-0539">Nucleus</keyword>
<dbReference type="PROSITE" id="PS50112">
    <property type="entry name" value="PAS"/>
    <property type="match status" value="2"/>
</dbReference>
<feature type="non-terminal residue" evidence="9">
    <location>
        <position position="1"/>
    </location>
</feature>
<organism evidence="9 10">
    <name type="scientific">Cotesia congregata</name>
    <name type="common">Parasitoid wasp</name>
    <name type="synonym">Apanteles congregatus</name>
    <dbReference type="NCBI Taxonomy" id="51543"/>
    <lineage>
        <taxon>Eukaryota</taxon>
        <taxon>Metazoa</taxon>
        <taxon>Ecdysozoa</taxon>
        <taxon>Arthropoda</taxon>
        <taxon>Hexapoda</taxon>
        <taxon>Insecta</taxon>
        <taxon>Pterygota</taxon>
        <taxon>Neoptera</taxon>
        <taxon>Endopterygota</taxon>
        <taxon>Hymenoptera</taxon>
        <taxon>Apocrita</taxon>
        <taxon>Ichneumonoidea</taxon>
        <taxon>Braconidae</taxon>
        <taxon>Microgastrinae</taxon>
        <taxon>Cotesia</taxon>
    </lineage>
</organism>
<protein>
    <recommendedName>
        <fullName evidence="6">Period circadian protein</fullName>
    </recommendedName>
</protein>
<feature type="domain" description="PAS" evidence="8">
    <location>
        <begin position="305"/>
        <end position="356"/>
    </location>
</feature>
<dbReference type="CDD" id="cd00130">
    <property type="entry name" value="PAS"/>
    <property type="match status" value="2"/>
</dbReference>
<gene>
    <name evidence="9" type="ORF">HICCMSTLAB_LOCUS11523</name>
</gene>
<feature type="region of interest" description="Disordered" evidence="7">
    <location>
        <begin position="1"/>
        <end position="86"/>
    </location>
</feature>
<keyword evidence="10" id="KW-1185">Reference proteome</keyword>
<accession>A0A8J2HP48</accession>
<dbReference type="FunFam" id="3.30.450.20:FF:000066">
    <property type="entry name" value="Period circadian protein"/>
    <property type="match status" value="1"/>
</dbReference>
<dbReference type="Pfam" id="PF14598">
    <property type="entry name" value="PAS_11"/>
    <property type="match status" value="1"/>
</dbReference>
<dbReference type="SMART" id="SM00086">
    <property type="entry name" value="PAC"/>
    <property type="match status" value="1"/>
</dbReference>
<dbReference type="PANTHER" id="PTHR11269:SF16">
    <property type="entry name" value="PERIOD CIRCADIAN PROTEIN"/>
    <property type="match status" value="1"/>
</dbReference>
<dbReference type="InterPro" id="IPR035965">
    <property type="entry name" value="PAS-like_dom_sf"/>
</dbReference>